<proteinExistence type="predicted"/>
<dbReference type="SUPFAM" id="SSF51695">
    <property type="entry name" value="PLC-like phosphodiesterases"/>
    <property type="match status" value="1"/>
</dbReference>
<sequence>MTFFFEDLKFFPFAHRGGSDYAPENSFEAFNAAVGLGYKLLETDLRTTKDGYILAFHDPSLDRVTDASGLISEKNYSDIKKIKIFGKYKIPLFSDLLEAFPECFFSVDIKSDSTVMPVVDLVKKTNCLNRVCMGSFSQKRINIIKNNLTDICLTSMGPLDIISAKFNSYFNYRIKIDSIFASLPVKKYNLDLLNKRNINYLKSNNIKVIAWTINQEKEIRRLIDLGVDGIMTDKIVLLKSILKEKNLW</sequence>
<name>A0A382ATH4_9ZZZZ</name>
<dbReference type="GO" id="GO:0006629">
    <property type="term" value="P:lipid metabolic process"/>
    <property type="evidence" value="ECO:0007669"/>
    <property type="project" value="InterPro"/>
</dbReference>
<dbReference type="GO" id="GO:0008081">
    <property type="term" value="F:phosphoric diester hydrolase activity"/>
    <property type="evidence" value="ECO:0007669"/>
    <property type="project" value="InterPro"/>
</dbReference>
<evidence type="ECO:0000259" key="1">
    <source>
        <dbReference type="PROSITE" id="PS51704"/>
    </source>
</evidence>
<accession>A0A382ATH4</accession>
<dbReference type="AlphaFoldDB" id="A0A382ATH4"/>
<feature type="domain" description="GP-PDE" evidence="1">
    <location>
        <begin position="10"/>
        <end position="242"/>
    </location>
</feature>
<reference evidence="2" key="1">
    <citation type="submission" date="2018-05" db="EMBL/GenBank/DDBJ databases">
        <authorList>
            <person name="Lanie J.A."/>
            <person name="Ng W.-L."/>
            <person name="Kazmierczak K.M."/>
            <person name="Andrzejewski T.M."/>
            <person name="Davidsen T.M."/>
            <person name="Wayne K.J."/>
            <person name="Tettelin H."/>
            <person name="Glass J.I."/>
            <person name="Rusch D."/>
            <person name="Podicherti R."/>
            <person name="Tsui H.-C.T."/>
            <person name="Winkler M.E."/>
        </authorList>
    </citation>
    <scope>NUCLEOTIDE SEQUENCE</scope>
</reference>
<gene>
    <name evidence="2" type="ORF">METZ01_LOCUS157167</name>
</gene>
<dbReference type="PANTHER" id="PTHR46211">
    <property type="entry name" value="GLYCEROPHOSPHORYL DIESTER PHOSPHODIESTERASE"/>
    <property type="match status" value="1"/>
</dbReference>
<dbReference type="Gene3D" id="3.20.20.190">
    <property type="entry name" value="Phosphatidylinositol (PI) phosphodiesterase"/>
    <property type="match status" value="1"/>
</dbReference>
<dbReference type="PANTHER" id="PTHR46211:SF14">
    <property type="entry name" value="GLYCEROPHOSPHODIESTER PHOSPHODIESTERASE"/>
    <property type="match status" value="1"/>
</dbReference>
<evidence type="ECO:0000313" key="2">
    <source>
        <dbReference type="EMBL" id="SVB04313.1"/>
    </source>
</evidence>
<dbReference type="InterPro" id="IPR030395">
    <property type="entry name" value="GP_PDE_dom"/>
</dbReference>
<dbReference type="PROSITE" id="PS51704">
    <property type="entry name" value="GP_PDE"/>
    <property type="match status" value="1"/>
</dbReference>
<protein>
    <recommendedName>
        <fullName evidence="1">GP-PDE domain-containing protein</fullName>
    </recommendedName>
</protein>
<organism evidence="2">
    <name type="scientific">marine metagenome</name>
    <dbReference type="NCBI Taxonomy" id="408172"/>
    <lineage>
        <taxon>unclassified sequences</taxon>
        <taxon>metagenomes</taxon>
        <taxon>ecological metagenomes</taxon>
    </lineage>
</organism>
<dbReference type="EMBL" id="UINC01026591">
    <property type="protein sequence ID" value="SVB04313.1"/>
    <property type="molecule type" value="Genomic_DNA"/>
</dbReference>
<dbReference type="InterPro" id="IPR017946">
    <property type="entry name" value="PLC-like_Pdiesterase_TIM-brl"/>
</dbReference>
<dbReference type="Pfam" id="PF03009">
    <property type="entry name" value="GDPD"/>
    <property type="match status" value="1"/>
</dbReference>